<dbReference type="AlphaFoldDB" id="Q3IUU4"/>
<dbReference type="GeneID" id="3711916"/>
<protein>
    <recommendedName>
        <fullName evidence="1">Type II CBASS E2 protein domain-containing protein</fullName>
    </recommendedName>
</protein>
<name>Q3IUU4_CERS4</name>
<keyword evidence="2" id="KW-0614">Plasmid</keyword>
<dbReference type="PhylomeDB" id="Q3IUU4"/>
<dbReference type="Pfam" id="PF26395">
    <property type="entry name" value="E2-CBASS"/>
    <property type="match status" value="1"/>
</dbReference>
<sequence length="160" mass="18191">MKPRRLSLEAQIRRMRAKWPEFRPGVIGSTSISWMGPLRGFQMDYTVLVRWSVGQTPKAIVVSPQLRPRVGTAFIDIPHLILDVENPEDSPLCLFDPEAGEWNDTLSVADTILPWASEWLHNYELWHLDGVWRGPNAPGPISIGDALRLRKECLHGEKTD</sequence>
<dbReference type="Proteomes" id="UP000002703">
    <property type="component" value="Plasmid D"/>
</dbReference>
<dbReference type="PATRIC" id="fig|272943.9.peg.286"/>
<reference evidence="3" key="1">
    <citation type="submission" date="2005-09" db="EMBL/GenBank/DDBJ databases">
        <title>Complete sequence of plasmid D of Rhodobacter sphaeroides 2.4.1.</title>
        <authorList>
            <person name="Copeland A."/>
            <person name="Lucas S."/>
            <person name="Lapidus A."/>
            <person name="Barry K."/>
            <person name="Detter J.C."/>
            <person name="Glavina T."/>
            <person name="Hammon N."/>
            <person name="Israni S."/>
            <person name="Pitluck S."/>
            <person name="Richardson P."/>
            <person name="Mackenzie C."/>
            <person name="Choudhary M."/>
            <person name="Larimer F."/>
            <person name="Hauser L.J."/>
            <person name="Land M."/>
            <person name="Donohue T.J."/>
            <person name="Kaplan S."/>
        </authorList>
    </citation>
    <scope>NUCLEOTIDE SEQUENCE [LARGE SCALE GENOMIC DNA]</scope>
    <source>
        <strain evidence="3">ATCC 17023 / DSM 158 / JCM 6121 / CCUG 31486 / LMG 2827 / NBRC 12203 / NCIMB 8253 / ATH 2.4.1.</strain>
        <plasmid evidence="3">pRS241d</plasmid>
    </source>
</reference>
<dbReference type="KEGG" id="rsp:RSP_4247"/>
<feature type="domain" description="Type II CBASS E2 protein" evidence="1">
    <location>
        <begin position="11"/>
        <end position="137"/>
    </location>
</feature>
<dbReference type="OrthoDB" id="4736406at2"/>
<gene>
    <name evidence="2" type="ORF">RSP_4247</name>
</gene>
<organism evidence="2 3">
    <name type="scientific">Cereibacter sphaeroides (strain ATCC 17023 / DSM 158 / JCM 6121 / CCUG 31486 / LMG 2827 / NBRC 12203 / NCIMB 8253 / ATH 2.4.1.)</name>
    <name type="common">Rhodobacter sphaeroides</name>
    <dbReference type="NCBI Taxonomy" id="272943"/>
    <lineage>
        <taxon>Bacteria</taxon>
        <taxon>Pseudomonadati</taxon>
        <taxon>Pseudomonadota</taxon>
        <taxon>Alphaproteobacteria</taxon>
        <taxon>Rhodobacterales</taxon>
        <taxon>Paracoccaceae</taxon>
        <taxon>Cereibacter</taxon>
    </lineage>
</organism>
<evidence type="ECO:0000313" key="2">
    <source>
        <dbReference type="EMBL" id="ABA81690.1"/>
    </source>
</evidence>
<geneLocation type="plasmid" evidence="3">
    <name>pRS241d</name>
</geneLocation>
<dbReference type="EMBL" id="CP000147">
    <property type="protein sequence ID" value="ABA81690.1"/>
    <property type="molecule type" value="Genomic_DNA"/>
</dbReference>
<keyword evidence="3" id="KW-1185">Reference proteome</keyword>
<proteinExistence type="predicted"/>
<dbReference type="InterPro" id="IPR058588">
    <property type="entry name" value="E2-CBASS"/>
</dbReference>
<dbReference type="RefSeq" id="WP_011331496.1">
    <property type="nucleotide sequence ID" value="NC_007490.2"/>
</dbReference>
<evidence type="ECO:0000313" key="3">
    <source>
        <dbReference type="Proteomes" id="UP000002703"/>
    </source>
</evidence>
<dbReference type="EnsemblBacteria" id="ABA81690">
    <property type="protein sequence ID" value="ABA81690"/>
    <property type="gene ID" value="RSP_4247"/>
</dbReference>
<evidence type="ECO:0000259" key="1">
    <source>
        <dbReference type="Pfam" id="PF26395"/>
    </source>
</evidence>
<accession>Q3IUU4</accession>